<proteinExistence type="predicted"/>
<reference evidence="1" key="1">
    <citation type="submission" date="2014-05" db="EMBL/GenBank/DDBJ databases">
        <authorList>
            <person name="Chronopoulou M."/>
        </authorList>
    </citation>
    <scope>NUCLEOTIDE SEQUENCE</scope>
    <source>
        <tissue evidence="1">Whole organism</tissue>
    </source>
</reference>
<dbReference type="AlphaFoldDB" id="A0A0K2SWM0"/>
<organism evidence="1">
    <name type="scientific">Lepeophtheirus salmonis</name>
    <name type="common">Salmon louse</name>
    <name type="synonym">Caligus salmonis</name>
    <dbReference type="NCBI Taxonomy" id="72036"/>
    <lineage>
        <taxon>Eukaryota</taxon>
        <taxon>Metazoa</taxon>
        <taxon>Ecdysozoa</taxon>
        <taxon>Arthropoda</taxon>
        <taxon>Crustacea</taxon>
        <taxon>Multicrustacea</taxon>
        <taxon>Hexanauplia</taxon>
        <taxon>Copepoda</taxon>
        <taxon>Siphonostomatoida</taxon>
        <taxon>Caligidae</taxon>
        <taxon>Lepeophtheirus</taxon>
    </lineage>
</organism>
<dbReference type="EMBL" id="HACA01000534">
    <property type="protein sequence ID" value="CDW17895.1"/>
    <property type="molecule type" value="Transcribed_RNA"/>
</dbReference>
<protein>
    <submittedName>
        <fullName evidence="1">Uncharacterized protein</fullName>
    </submittedName>
</protein>
<accession>A0A0K2SWM0</accession>
<name>A0A0K2SWM0_LEPSM</name>
<sequence length="64" mass="7712">MSQFRYKRKRGKSKTYVSFLERFASKGFLQHGKFNNDSLKRHTSTKSEIISYCLCERELKTRKM</sequence>
<evidence type="ECO:0000313" key="1">
    <source>
        <dbReference type="EMBL" id="CDW17895.1"/>
    </source>
</evidence>